<name>A0A255FWA8_9ACTN</name>
<evidence type="ECO:0000313" key="2">
    <source>
        <dbReference type="EMBL" id="OYO07955.1"/>
    </source>
</evidence>
<feature type="region of interest" description="Disordered" evidence="1">
    <location>
        <begin position="1"/>
        <end position="28"/>
    </location>
</feature>
<reference evidence="2 3" key="1">
    <citation type="submission" date="2017-07" db="EMBL/GenBank/DDBJ databases">
        <title>Draft whole genome sequences of clinical Proprionibacteriaceae strains.</title>
        <authorList>
            <person name="Bernier A.-M."/>
            <person name="Bernard K."/>
            <person name="Domingo M.-C."/>
        </authorList>
    </citation>
    <scope>NUCLEOTIDE SEQUENCE [LARGE SCALE GENOMIC DNA]</scope>
    <source>
        <strain evidence="2 3">NML 030167</strain>
    </source>
</reference>
<evidence type="ECO:0000256" key="1">
    <source>
        <dbReference type="SAM" id="MobiDB-lite"/>
    </source>
</evidence>
<comment type="caution">
    <text evidence="2">The sequence shown here is derived from an EMBL/GenBank/DDBJ whole genome shotgun (WGS) entry which is preliminary data.</text>
</comment>
<dbReference type="Proteomes" id="UP000215896">
    <property type="component" value="Unassembled WGS sequence"/>
</dbReference>
<protein>
    <submittedName>
        <fullName evidence="2">Uncharacterized protein</fullName>
    </submittedName>
</protein>
<evidence type="ECO:0000313" key="3">
    <source>
        <dbReference type="Proteomes" id="UP000215896"/>
    </source>
</evidence>
<proteinExistence type="predicted"/>
<gene>
    <name evidence="2" type="ORF">CGZ94_21115</name>
</gene>
<organism evidence="2 3">
    <name type="scientific">Enemella evansiae</name>
    <dbReference type="NCBI Taxonomy" id="2016499"/>
    <lineage>
        <taxon>Bacteria</taxon>
        <taxon>Bacillati</taxon>
        <taxon>Actinomycetota</taxon>
        <taxon>Actinomycetes</taxon>
        <taxon>Propionibacteriales</taxon>
        <taxon>Propionibacteriaceae</taxon>
        <taxon>Enemella</taxon>
    </lineage>
</organism>
<dbReference type="EMBL" id="NMVO01000019">
    <property type="protein sequence ID" value="OYO07955.1"/>
    <property type="molecule type" value="Genomic_DNA"/>
</dbReference>
<feature type="compositionally biased region" description="Polar residues" evidence="1">
    <location>
        <begin position="1"/>
        <end position="20"/>
    </location>
</feature>
<accession>A0A255FWA8</accession>
<sequence length="69" mass="7500">MMMWTTPGTQQALRQNTSALPTAPVVPEPEPNRLRIMLAAALRRAGQASITLAVRVEPRPAPRCIPSPN</sequence>
<dbReference type="AlphaFoldDB" id="A0A255FWA8"/>
<keyword evidence="3" id="KW-1185">Reference proteome</keyword>